<dbReference type="Gene3D" id="1.20.58.300">
    <property type="entry name" value="FlgN-like"/>
    <property type="match status" value="1"/>
</dbReference>
<evidence type="ECO:0008006" key="3">
    <source>
        <dbReference type="Google" id="ProtNLM"/>
    </source>
</evidence>
<name>A0ABM9KAN2_9RALS</name>
<dbReference type="Proteomes" id="UP001189757">
    <property type="component" value="Unassembled WGS sequence"/>
</dbReference>
<gene>
    <name evidence="1" type="ORF">LMG18101_03940</name>
</gene>
<reference evidence="1 2" key="1">
    <citation type="submission" date="2023-07" db="EMBL/GenBank/DDBJ databases">
        <authorList>
            <person name="Peeters C."/>
        </authorList>
    </citation>
    <scope>NUCLEOTIDE SEQUENCE [LARGE SCALE GENOMIC DNA]</scope>
    <source>
        <strain evidence="1 2">LMG 18101</strain>
    </source>
</reference>
<protein>
    <recommendedName>
        <fullName evidence="3">Flagellar protein FlgN</fullName>
    </recommendedName>
</protein>
<accession>A0ABM9KAN2</accession>
<evidence type="ECO:0000313" key="1">
    <source>
        <dbReference type="EMBL" id="CAJ0819416.1"/>
    </source>
</evidence>
<proteinExistence type="predicted"/>
<comment type="caution">
    <text evidence="1">The sequence shown here is derived from an EMBL/GenBank/DDBJ whole genome shotgun (WGS) entry which is preliminary data.</text>
</comment>
<dbReference type="EMBL" id="CATZLL010000014">
    <property type="protein sequence ID" value="CAJ0819416.1"/>
    <property type="molecule type" value="Genomic_DNA"/>
</dbReference>
<dbReference type="InterPro" id="IPR036679">
    <property type="entry name" value="FlgN-like_sf"/>
</dbReference>
<sequence>MTVKGNPRQLVADIVADGVGYRKLAQLLDDQFAAALRLDAALLGQLAKTIAAEADSIDARRRHRVELLGNAPGAVQAFGERALAGERHTAQRKSFIARCNELNALTARCKALGARNGALLAAQYEAMQRLMHGERHVYVPA</sequence>
<evidence type="ECO:0000313" key="2">
    <source>
        <dbReference type="Proteomes" id="UP001189757"/>
    </source>
</evidence>
<dbReference type="SUPFAM" id="SSF140566">
    <property type="entry name" value="FlgN-like"/>
    <property type="match status" value="1"/>
</dbReference>
<keyword evidence="2" id="KW-1185">Reference proteome</keyword>
<organism evidence="1 2">
    <name type="scientific">Ralstonia flaminis</name>
    <dbReference type="NCBI Taxonomy" id="3058597"/>
    <lineage>
        <taxon>Bacteria</taxon>
        <taxon>Pseudomonadati</taxon>
        <taxon>Pseudomonadota</taxon>
        <taxon>Betaproteobacteria</taxon>
        <taxon>Burkholderiales</taxon>
        <taxon>Burkholderiaceae</taxon>
        <taxon>Ralstonia</taxon>
    </lineage>
</organism>